<keyword evidence="3" id="KW-0472">Membrane</keyword>
<dbReference type="InterPro" id="IPR036179">
    <property type="entry name" value="Ig-like_dom_sf"/>
</dbReference>
<evidence type="ECO:0000256" key="2">
    <source>
        <dbReference type="SAM" id="MobiDB-lite"/>
    </source>
</evidence>
<evidence type="ECO:0000259" key="4">
    <source>
        <dbReference type="PROSITE" id="PS50835"/>
    </source>
</evidence>
<dbReference type="PROSITE" id="PS50835">
    <property type="entry name" value="IG_LIKE"/>
    <property type="match status" value="3"/>
</dbReference>
<dbReference type="InterPro" id="IPR003599">
    <property type="entry name" value="Ig_sub"/>
</dbReference>
<sequence>MTSQKQSLHSFTSILSVLSIVFYCAGLLRVELELNEQKKRINALENIEKSKPSDVPNLHKLTKSVAESEYVKLHRNKRVANAQNTTAAINTVDREAILKINKLLSSINLQRCYSNGDSCLLGPPGPPGPKGDKGSRGRRGKRGPTGNKGDQGILGSPGKIGKQGIIGPVGPKGDVGLKGQKGDMGPAGMPGAKGEPGESISAPVVAVSPKTLTVNEGGSASFHCSVSGSPNPVIVWSKTNRQSSRSMVSGGKLLLKNVRGSDSGTYNCSAVNKLGQAQALVQLIVNVYPRVSLHPGPHHAIEGSSYTLPSCHVTGYPAPEVTWRKSSGPLPQGRVKYYNSALQILYVRKDDSDLYFCSASNLLGSVEKKTLLVVVSPPRFIVKPPAKVFPGVGSTLILHCKANGDPQPVISWKKQDGQLPAGRSHQLINGTLVIRDITMNDRGIYKCIAPYARVLKTEAVTYTEVQKGALSSSSILDSHGSKYLGKLNSYLDPVLQTTGRSRFVRCWHAKTDGWAASTFHSNCDGKGPTVTIVQVGSYIFGGYTDKSWSNPSSCRSVYSSKSFLFSLYNINGYAPVKVNIKSSRYSTAIDTCSRYGPTFGGAHDLHISNNAASNRNSYTSCGYSYPLPHGYSAYYSSCRFYAGGSSIYFTPIDVEVFYETTTQTLSSSILGNLDNKYFGKLNSYLYPVLQSPGRSRFVRCWHAKTDGWAASTFHSNCDGKGPTVTIVQVGSYIFGGYTDKSWGGSCRYVYSSKSFLFSLYNINGYAPVKVNIKSSRYSKAIYTCSSYGPSFGNGHNLYIFNNAASNRNSYTNCDWSYPLPPGYSTSGYSCRFYAGGSNMYFTPTDVEVLHFYALNGIAGSTILSNLDSKYLVQLNSYLDPVRQTTGRSSFVRCWHAKTDSWAASTFHSNCDGKGPTVTIVQVGSYIFGGYTDKSWGLTSLAFAQLDPGRPRDPPYLHSVYNINGYAPVKVNIKSSYYSKAIYTCSDRGPSFGNGHDLYISNNAASNGNSYTFCGDNYPLPPGYSASGHSCRFYAGGSSIYFTPTDVELFFSVKRVSSSTILGGLDSKYLIKLSSYLDPVVQGPGHSKFVRCWHAKTDGWAASTFHSNCDGKGPTITIVQVGSYIFGGYTDKSWGGSCSYVYSSKSFLFSLYNINGYAPVKVNIKSSRYRHAIYTCSDRGPSFGDGHDLHIHNNAASNRYSITYCGVSYPLPPGYSESRSYCRFYAGGSSYQFTPTDVEVFYETSTTP</sequence>
<evidence type="ECO:0000313" key="6">
    <source>
        <dbReference type="EMBL" id="CAH3131710.1"/>
    </source>
</evidence>
<feature type="domain" description="Ig-like" evidence="4">
    <location>
        <begin position="378"/>
        <end position="463"/>
    </location>
</feature>
<dbReference type="SUPFAM" id="SSF48726">
    <property type="entry name" value="Immunoglobulin"/>
    <property type="match status" value="3"/>
</dbReference>
<reference evidence="6 7" key="1">
    <citation type="submission" date="2022-05" db="EMBL/GenBank/DDBJ databases">
        <authorList>
            <consortium name="Genoscope - CEA"/>
            <person name="William W."/>
        </authorList>
    </citation>
    <scope>NUCLEOTIDE SEQUENCE [LARGE SCALE GENOMIC DNA]</scope>
</reference>
<name>A0ABN8P3J5_9CNID</name>
<dbReference type="Pfam" id="PF07534">
    <property type="entry name" value="TLD"/>
    <property type="match status" value="4"/>
</dbReference>
<dbReference type="Gene3D" id="2.60.40.10">
    <property type="entry name" value="Immunoglobulins"/>
    <property type="match status" value="3"/>
</dbReference>
<organism evidence="6 7">
    <name type="scientific">Porites lobata</name>
    <dbReference type="NCBI Taxonomy" id="104759"/>
    <lineage>
        <taxon>Eukaryota</taxon>
        <taxon>Metazoa</taxon>
        <taxon>Cnidaria</taxon>
        <taxon>Anthozoa</taxon>
        <taxon>Hexacorallia</taxon>
        <taxon>Scleractinia</taxon>
        <taxon>Fungiina</taxon>
        <taxon>Poritidae</taxon>
        <taxon>Porites</taxon>
    </lineage>
</organism>
<dbReference type="SMART" id="SM00584">
    <property type="entry name" value="TLDc"/>
    <property type="match status" value="1"/>
</dbReference>
<dbReference type="InterPro" id="IPR006571">
    <property type="entry name" value="TLDc_dom"/>
</dbReference>
<dbReference type="PANTHER" id="PTHR10075:SF14">
    <property type="entry name" value="CELL ADHESION MOLECULE DSCAM2-RELATED"/>
    <property type="match status" value="1"/>
</dbReference>
<proteinExistence type="predicted"/>
<dbReference type="Proteomes" id="UP001159405">
    <property type="component" value="Unassembled WGS sequence"/>
</dbReference>
<dbReference type="InterPro" id="IPR013783">
    <property type="entry name" value="Ig-like_fold"/>
</dbReference>
<feature type="compositionally biased region" description="Low complexity" evidence="2">
    <location>
        <begin position="156"/>
        <end position="172"/>
    </location>
</feature>
<dbReference type="InterPro" id="IPR008160">
    <property type="entry name" value="Collagen"/>
</dbReference>
<feature type="domain" description="Ig-like" evidence="4">
    <location>
        <begin position="203"/>
        <end position="286"/>
    </location>
</feature>
<dbReference type="SMART" id="SM00409">
    <property type="entry name" value="IG"/>
    <property type="match status" value="3"/>
</dbReference>
<protein>
    <submittedName>
        <fullName evidence="6">Uncharacterized protein</fullName>
    </submittedName>
</protein>
<accession>A0ABN8P3J5</accession>
<gene>
    <name evidence="6" type="ORF">PLOB_00036238</name>
</gene>
<keyword evidence="1" id="KW-0393">Immunoglobulin domain</keyword>
<dbReference type="InterPro" id="IPR003598">
    <property type="entry name" value="Ig_sub2"/>
</dbReference>
<feature type="transmembrane region" description="Helical" evidence="3">
    <location>
        <begin position="12"/>
        <end position="30"/>
    </location>
</feature>
<feature type="region of interest" description="Disordered" evidence="2">
    <location>
        <begin position="118"/>
        <end position="180"/>
    </location>
</feature>
<dbReference type="EMBL" id="CALNXK010000050">
    <property type="protein sequence ID" value="CAH3131710.1"/>
    <property type="molecule type" value="Genomic_DNA"/>
</dbReference>
<evidence type="ECO:0000313" key="7">
    <source>
        <dbReference type="Proteomes" id="UP001159405"/>
    </source>
</evidence>
<dbReference type="Pfam" id="PF01391">
    <property type="entry name" value="Collagen"/>
    <property type="match status" value="1"/>
</dbReference>
<keyword evidence="3" id="KW-1133">Transmembrane helix</keyword>
<dbReference type="Pfam" id="PF13927">
    <property type="entry name" value="Ig_3"/>
    <property type="match status" value="3"/>
</dbReference>
<feature type="domain" description="TLDc" evidence="5">
    <location>
        <begin position="671"/>
        <end position="852"/>
    </location>
</feature>
<evidence type="ECO:0000259" key="5">
    <source>
        <dbReference type="PROSITE" id="PS51886"/>
    </source>
</evidence>
<dbReference type="InterPro" id="IPR007110">
    <property type="entry name" value="Ig-like_dom"/>
</dbReference>
<feature type="domain" description="TLDc" evidence="5">
    <location>
        <begin position="1062"/>
        <end position="1247"/>
    </location>
</feature>
<keyword evidence="7" id="KW-1185">Reference proteome</keyword>
<evidence type="ECO:0000256" key="3">
    <source>
        <dbReference type="SAM" id="Phobius"/>
    </source>
</evidence>
<dbReference type="PROSITE" id="PS51886">
    <property type="entry name" value="TLDC"/>
    <property type="match status" value="3"/>
</dbReference>
<evidence type="ECO:0000256" key="1">
    <source>
        <dbReference type="ARBA" id="ARBA00023319"/>
    </source>
</evidence>
<feature type="domain" description="Ig-like" evidence="4">
    <location>
        <begin position="289"/>
        <end position="376"/>
    </location>
</feature>
<dbReference type="PANTHER" id="PTHR10075">
    <property type="entry name" value="BASIGIN RELATED"/>
    <property type="match status" value="1"/>
</dbReference>
<feature type="domain" description="TLDc" evidence="5">
    <location>
        <begin position="474"/>
        <end position="660"/>
    </location>
</feature>
<comment type="caution">
    <text evidence="6">The sequence shown here is derived from an EMBL/GenBank/DDBJ whole genome shotgun (WGS) entry which is preliminary data.</text>
</comment>
<dbReference type="SMART" id="SM00408">
    <property type="entry name" value="IGc2"/>
    <property type="match status" value="3"/>
</dbReference>
<keyword evidence="3" id="KW-0812">Transmembrane</keyword>